<dbReference type="InterPro" id="IPR008018">
    <property type="entry name" value="Phage_tail_attach_FII"/>
</dbReference>
<name>A0ABV2JUG7_9GAMM</name>
<dbReference type="Pfam" id="PF05354">
    <property type="entry name" value="Phage_attach"/>
    <property type="match status" value="1"/>
</dbReference>
<comment type="caution">
    <text evidence="1">The sequence shown here is derived from an EMBL/GenBank/DDBJ whole genome shotgun (WGS) entry which is preliminary data.</text>
</comment>
<protein>
    <submittedName>
        <fullName evidence="1">Uncharacterized protein</fullName>
    </submittedName>
</protein>
<dbReference type="EMBL" id="JBEPMU010000003">
    <property type="protein sequence ID" value="MET3652482.1"/>
    <property type="molecule type" value="Genomic_DNA"/>
</dbReference>
<dbReference type="RefSeq" id="WP_354013892.1">
    <property type="nucleotide sequence ID" value="NZ_JBEPMU010000003.1"/>
</dbReference>
<proteinExistence type="predicted"/>
<accession>A0ABV2JUG7</accession>
<reference evidence="1 2" key="1">
    <citation type="submission" date="2024-06" db="EMBL/GenBank/DDBJ databases">
        <title>Sorghum-associated microbial communities from plants grown in Nebraska, USA.</title>
        <authorList>
            <person name="Schachtman D."/>
        </authorList>
    </citation>
    <scope>NUCLEOTIDE SEQUENCE [LARGE SCALE GENOMIC DNA]</scope>
    <source>
        <strain evidence="1 2">1073</strain>
    </source>
</reference>
<keyword evidence="2" id="KW-1185">Reference proteome</keyword>
<evidence type="ECO:0000313" key="2">
    <source>
        <dbReference type="Proteomes" id="UP001549184"/>
    </source>
</evidence>
<dbReference type="Proteomes" id="UP001549184">
    <property type="component" value="Unassembled WGS sequence"/>
</dbReference>
<gene>
    <name evidence="1" type="ORF">ABIC75_002214</name>
</gene>
<sequence>MALDAFQQPTKDLLAVLGEQVSVARQDGTTASFLAFVDQAVQDVGQRARVYGSKRVVAMMVADWQPLRGDEFTVRGKAGKVEEIAESDGLVVTVVLNG</sequence>
<organism evidence="1 2">
    <name type="scientific">Dyella japonica</name>
    <dbReference type="NCBI Taxonomy" id="231455"/>
    <lineage>
        <taxon>Bacteria</taxon>
        <taxon>Pseudomonadati</taxon>
        <taxon>Pseudomonadota</taxon>
        <taxon>Gammaproteobacteria</taxon>
        <taxon>Lysobacterales</taxon>
        <taxon>Rhodanobacteraceae</taxon>
        <taxon>Dyella</taxon>
    </lineage>
</organism>
<evidence type="ECO:0000313" key="1">
    <source>
        <dbReference type="EMBL" id="MET3652482.1"/>
    </source>
</evidence>